<protein>
    <submittedName>
        <fullName evidence="1">Uncharacterized protein</fullName>
    </submittedName>
</protein>
<proteinExistence type="predicted"/>
<name>A0A830CMP0_9LAMI</name>
<organism evidence="1 2">
    <name type="scientific">Phtheirospermum japonicum</name>
    <dbReference type="NCBI Taxonomy" id="374723"/>
    <lineage>
        <taxon>Eukaryota</taxon>
        <taxon>Viridiplantae</taxon>
        <taxon>Streptophyta</taxon>
        <taxon>Embryophyta</taxon>
        <taxon>Tracheophyta</taxon>
        <taxon>Spermatophyta</taxon>
        <taxon>Magnoliopsida</taxon>
        <taxon>eudicotyledons</taxon>
        <taxon>Gunneridae</taxon>
        <taxon>Pentapetalae</taxon>
        <taxon>asterids</taxon>
        <taxon>lamiids</taxon>
        <taxon>Lamiales</taxon>
        <taxon>Orobanchaceae</taxon>
        <taxon>Orobanchaceae incertae sedis</taxon>
        <taxon>Phtheirospermum</taxon>
    </lineage>
</organism>
<evidence type="ECO:0000313" key="1">
    <source>
        <dbReference type="EMBL" id="GFP97494.1"/>
    </source>
</evidence>
<keyword evidence="2" id="KW-1185">Reference proteome</keyword>
<dbReference type="Proteomes" id="UP000653305">
    <property type="component" value="Unassembled WGS sequence"/>
</dbReference>
<dbReference type="EMBL" id="BMAC01000491">
    <property type="protein sequence ID" value="GFP97494.1"/>
    <property type="molecule type" value="Genomic_DNA"/>
</dbReference>
<comment type="caution">
    <text evidence="1">The sequence shown here is derived from an EMBL/GenBank/DDBJ whole genome shotgun (WGS) entry which is preliminary data.</text>
</comment>
<reference evidence="1" key="1">
    <citation type="submission" date="2020-07" db="EMBL/GenBank/DDBJ databases">
        <title>Ethylene signaling mediates host invasion by parasitic plants.</title>
        <authorList>
            <person name="Yoshida S."/>
        </authorList>
    </citation>
    <scope>NUCLEOTIDE SEQUENCE</scope>
    <source>
        <strain evidence="1">Okayama</strain>
    </source>
</reference>
<gene>
    <name evidence="1" type="ORF">PHJA_001893500</name>
</gene>
<sequence>MGLPRNFSISDGIKSLGFPSELHSLGIPRESFPRKLRNSEGNLPSDFPRIFEGLSGNGFEGNNPSEFPRFCNSEGFISLGTDFRGSDNQKNSSFNLTVKRGVAMMMQGTSFDKCYSLLHGHPFNIEALLVLGSAQSYYTWATYNIFIVVVLDLFVEYD</sequence>
<dbReference type="AlphaFoldDB" id="A0A830CMP0"/>
<evidence type="ECO:0000313" key="2">
    <source>
        <dbReference type="Proteomes" id="UP000653305"/>
    </source>
</evidence>
<accession>A0A830CMP0</accession>